<gene>
    <name evidence="9" type="ORF">DNHGIG_06510</name>
</gene>
<dbReference type="SUPFAM" id="SSF103481">
    <property type="entry name" value="Multidrug resistance efflux transporter EmrE"/>
    <property type="match status" value="2"/>
</dbReference>
<evidence type="ECO:0000256" key="3">
    <source>
        <dbReference type="ARBA" id="ARBA00022475"/>
    </source>
</evidence>
<feature type="transmembrane region" description="Helical" evidence="7">
    <location>
        <begin position="207"/>
        <end position="228"/>
    </location>
</feature>
<feature type="domain" description="EamA" evidence="8">
    <location>
        <begin position="3"/>
        <end position="136"/>
    </location>
</feature>
<dbReference type="Pfam" id="PF00892">
    <property type="entry name" value="EamA"/>
    <property type="match status" value="2"/>
</dbReference>
<feature type="transmembrane region" description="Helical" evidence="7">
    <location>
        <begin position="94"/>
        <end position="113"/>
    </location>
</feature>
<keyword evidence="3" id="KW-1003">Cell membrane</keyword>
<dbReference type="GO" id="GO:0005886">
    <property type="term" value="C:plasma membrane"/>
    <property type="evidence" value="ECO:0007669"/>
    <property type="project" value="UniProtKB-SubCell"/>
</dbReference>
<feature type="transmembrane region" description="Helical" evidence="7">
    <location>
        <begin position="178"/>
        <end position="195"/>
    </location>
</feature>
<dbReference type="Proteomes" id="UP001057291">
    <property type="component" value="Unassembled WGS sequence"/>
</dbReference>
<evidence type="ECO:0000256" key="7">
    <source>
        <dbReference type="SAM" id="Phobius"/>
    </source>
</evidence>
<accession>A0AAV4LCC2</accession>
<keyword evidence="6 7" id="KW-0472">Membrane</keyword>
<dbReference type="InterPro" id="IPR050638">
    <property type="entry name" value="AA-Vitamin_Transporters"/>
</dbReference>
<dbReference type="EMBL" id="BOQE01000001">
    <property type="protein sequence ID" value="GIM45102.1"/>
    <property type="molecule type" value="Genomic_DNA"/>
</dbReference>
<comment type="similarity">
    <text evidence="2">Belongs to the EamA transporter family.</text>
</comment>
<dbReference type="AlphaFoldDB" id="A0AAV4LCC2"/>
<feature type="domain" description="EamA" evidence="8">
    <location>
        <begin position="147"/>
        <end position="282"/>
    </location>
</feature>
<protein>
    <submittedName>
        <fullName evidence="9">Membrane protein</fullName>
    </submittedName>
</protein>
<evidence type="ECO:0000256" key="6">
    <source>
        <dbReference type="ARBA" id="ARBA00023136"/>
    </source>
</evidence>
<evidence type="ECO:0000259" key="8">
    <source>
        <dbReference type="Pfam" id="PF00892"/>
    </source>
</evidence>
<sequence>MTSAYLLLLIPVFIWGSNFVVGSWLVGQFHPLALAAIRILFTSSFLLGFAYFTHRLVRINNREWIYLILIGLIGTMLNQTFFFQSLTYTSATEAALIMSLAPIATSILAYFFLREPLTIRMILGSIIAVIGVYMLVAFGKQQVAIGLGDVLAGGAMLTFAISLILIRKLTQTLESIPTTVYSTVFGACMFVPFVHVNDQHPLLAHSVWPWILAALSGILSQGVGGLLWNKGITIIGASKASILLNLQPFVAMIIGYITLGVPVTRSQIIGGTLIVLGVILATLKLQSLKHKSNSLPMVHPLSQSKR</sequence>
<dbReference type="InterPro" id="IPR037185">
    <property type="entry name" value="EmrE-like"/>
</dbReference>
<dbReference type="InterPro" id="IPR000620">
    <property type="entry name" value="EamA_dom"/>
</dbReference>
<organism evidence="9 10">
    <name type="scientific">Collibacillus ludicampi</name>
    <dbReference type="NCBI Taxonomy" id="2771369"/>
    <lineage>
        <taxon>Bacteria</taxon>
        <taxon>Bacillati</taxon>
        <taxon>Bacillota</taxon>
        <taxon>Bacilli</taxon>
        <taxon>Bacillales</taxon>
        <taxon>Alicyclobacillaceae</taxon>
        <taxon>Collibacillus</taxon>
    </lineage>
</organism>
<evidence type="ECO:0000256" key="5">
    <source>
        <dbReference type="ARBA" id="ARBA00022989"/>
    </source>
</evidence>
<feature type="transmembrane region" description="Helical" evidence="7">
    <location>
        <begin position="267"/>
        <end position="285"/>
    </location>
</feature>
<evidence type="ECO:0000256" key="4">
    <source>
        <dbReference type="ARBA" id="ARBA00022692"/>
    </source>
</evidence>
<comment type="subcellular location">
    <subcellularLocation>
        <location evidence="1">Cell membrane</location>
        <topology evidence="1">Multi-pass membrane protein</topology>
    </subcellularLocation>
</comment>
<comment type="caution">
    <text evidence="9">The sequence shown here is derived from an EMBL/GenBank/DDBJ whole genome shotgun (WGS) entry which is preliminary data.</text>
</comment>
<keyword evidence="4 7" id="KW-0812">Transmembrane</keyword>
<keyword evidence="5 7" id="KW-1133">Transmembrane helix</keyword>
<evidence type="ECO:0000256" key="2">
    <source>
        <dbReference type="ARBA" id="ARBA00007362"/>
    </source>
</evidence>
<keyword evidence="10" id="KW-1185">Reference proteome</keyword>
<feature type="transmembrane region" description="Helical" evidence="7">
    <location>
        <begin position="64"/>
        <end position="82"/>
    </location>
</feature>
<dbReference type="PANTHER" id="PTHR32322">
    <property type="entry name" value="INNER MEMBRANE TRANSPORTER"/>
    <property type="match status" value="1"/>
</dbReference>
<feature type="transmembrane region" description="Helical" evidence="7">
    <location>
        <begin position="120"/>
        <end position="138"/>
    </location>
</feature>
<dbReference type="Gene3D" id="1.10.3730.20">
    <property type="match status" value="1"/>
</dbReference>
<feature type="transmembrane region" description="Helical" evidence="7">
    <location>
        <begin position="32"/>
        <end position="52"/>
    </location>
</feature>
<dbReference type="PANTHER" id="PTHR32322:SF18">
    <property type="entry name" value="S-ADENOSYLMETHIONINE_S-ADENOSYLHOMOCYSTEINE TRANSPORTER"/>
    <property type="match status" value="1"/>
</dbReference>
<proteinExistence type="inferred from homology"/>
<evidence type="ECO:0000313" key="10">
    <source>
        <dbReference type="Proteomes" id="UP001057291"/>
    </source>
</evidence>
<evidence type="ECO:0000313" key="9">
    <source>
        <dbReference type="EMBL" id="GIM45102.1"/>
    </source>
</evidence>
<dbReference type="RefSeq" id="WP_282198333.1">
    <property type="nucleotide sequence ID" value="NZ_BOQE01000001.1"/>
</dbReference>
<name>A0AAV4LCC2_9BACL</name>
<feature type="transmembrane region" description="Helical" evidence="7">
    <location>
        <begin position="240"/>
        <end position="261"/>
    </location>
</feature>
<feature type="transmembrane region" description="Helical" evidence="7">
    <location>
        <begin position="144"/>
        <end position="166"/>
    </location>
</feature>
<evidence type="ECO:0000256" key="1">
    <source>
        <dbReference type="ARBA" id="ARBA00004651"/>
    </source>
</evidence>
<reference evidence="9" key="1">
    <citation type="journal article" date="2023" name="Int. J. Syst. Evol. Microbiol.">
        <title>Collibacillus ludicampi gen. nov., sp. nov., a new soil bacterium of the family Alicyclobacillaceae.</title>
        <authorList>
            <person name="Jojima T."/>
            <person name="Ioku Y."/>
            <person name="Fukuta Y."/>
            <person name="Shirasaka N."/>
            <person name="Matsumura Y."/>
            <person name="Mori M."/>
        </authorList>
    </citation>
    <scope>NUCLEOTIDE SEQUENCE</scope>
    <source>
        <strain evidence="9">TP075</strain>
    </source>
</reference>